<dbReference type="GO" id="GO:0051301">
    <property type="term" value="P:cell division"/>
    <property type="evidence" value="ECO:0007669"/>
    <property type="project" value="UniProtKB-KW"/>
</dbReference>
<keyword evidence="4 9" id="KW-0159">Chromosome partition</keyword>
<protein>
    <recommendedName>
        <fullName evidence="9">Tyrosine recombinase XerC</fullName>
    </recommendedName>
</protein>
<dbReference type="InterPro" id="IPR023009">
    <property type="entry name" value="Tyrosine_recombinase_XerC/XerD"/>
</dbReference>
<dbReference type="InterPro" id="IPR013762">
    <property type="entry name" value="Integrase-like_cat_sf"/>
</dbReference>
<accession>F0SCI8</accession>
<dbReference type="RefSeq" id="WP_013633308.1">
    <property type="nucleotide sequence ID" value="NC_015177.1"/>
</dbReference>
<evidence type="ECO:0000313" key="12">
    <source>
        <dbReference type="EMBL" id="ADY52822.1"/>
    </source>
</evidence>
<feature type="active site" evidence="9">
    <location>
        <position position="265"/>
    </location>
</feature>
<dbReference type="InterPro" id="IPR002104">
    <property type="entry name" value="Integrase_catalytic"/>
</dbReference>
<dbReference type="PANTHER" id="PTHR30349:SF77">
    <property type="entry name" value="TYROSINE RECOMBINASE XERC"/>
    <property type="match status" value="1"/>
</dbReference>
<dbReference type="Gene3D" id="1.10.150.130">
    <property type="match status" value="1"/>
</dbReference>
<dbReference type="InterPro" id="IPR011010">
    <property type="entry name" value="DNA_brk_join_enz"/>
</dbReference>
<dbReference type="GO" id="GO:0009037">
    <property type="term" value="F:tyrosine-based site-specific recombinase activity"/>
    <property type="evidence" value="ECO:0007669"/>
    <property type="project" value="UniProtKB-UniRule"/>
</dbReference>
<feature type="active site" evidence="9">
    <location>
        <position position="169"/>
    </location>
</feature>
<evidence type="ECO:0000256" key="1">
    <source>
        <dbReference type="ARBA" id="ARBA00004496"/>
    </source>
</evidence>
<dbReference type="Gene3D" id="1.10.443.10">
    <property type="entry name" value="Intergrase catalytic core"/>
    <property type="match status" value="1"/>
</dbReference>
<dbReference type="KEGG" id="psn:Pedsa_2273"/>
<reference evidence="13" key="2">
    <citation type="submission" date="2011-02" db="EMBL/GenBank/DDBJ databases">
        <title>The complete genome of Pedobacter saltans DSM 12145.</title>
        <authorList>
            <consortium name="US DOE Joint Genome Institute (JGI-PGF)"/>
            <person name="Lucas S."/>
            <person name="Copeland A."/>
            <person name="Lapidus A."/>
            <person name="Bruce D."/>
            <person name="Goodwin L."/>
            <person name="Pitluck S."/>
            <person name="Kyrpides N."/>
            <person name="Mavromatis K."/>
            <person name="Pagani I."/>
            <person name="Ivanova N."/>
            <person name="Ovchinnikova G."/>
            <person name="Lu M."/>
            <person name="Detter J.C."/>
            <person name="Han C."/>
            <person name="Land M."/>
            <person name="Hauser L."/>
            <person name="Markowitz V."/>
            <person name="Cheng J.-F."/>
            <person name="Hugenholtz P."/>
            <person name="Woyke T."/>
            <person name="Wu D."/>
            <person name="Tindall B."/>
            <person name="Pomrenke H.G."/>
            <person name="Brambilla E."/>
            <person name="Klenk H.-P."/>
            <person name="Eisen J.A."/>
        </authorList>
    </citation>
    <scope>NUCLEOTIDE SEQUENCE [LARGE SCALE GENOMIC DNA]</scope>
    <source>
        <strain evidence="13">ATCC 51119 / DSM 12145 / JCM 21818 / LMG 10337 / NBRC 100064 / NCIMB 13643</strain>
    </source>
</reference>
<evidence type="ECO:0000256" key="3">
    <source>
        <dbReference type="ARBA" id="ARBA00022618"/>
    </source>
</evidence>
<dbReference type="PROSITE" id="PS51900">
    <property type="entry name" value="CB"/>
    <property type="match status" value="1"/>
</dbReference>
<dbReference type="InterPro" id="IPR044068">
    <property type="entry name" value="CB"/>
</dbReference>
<feature type="domain" description="Core-binding (CB)" evidence="11">
    <location>
        <begin position="1"/>
        <end position="82"/>
    </location>
</feature>
<sequence length="293" mass="33502">MFLERFFNYISFEKKYSAHTVLSYQTDINQYQDFLSVIEADILSATHRDVRNWVVSLMDDQKSSRTVNRKISALKTLYSFLLREELIEVNPMQKVLAPKIAKTLPVFLETEKLNALLDYEGIFEEGFEGKRDKLILEFLFGTGVRLSELLGLREKDVDFGNKTVKVLGKGNKERIIPMSESLICSIRDYLLKKKSGVIYNNSDALIVTNKGLQAYPEFIYRTVKRYLSIISSKEKKSPHVLRHTFATALLNAGADINAIKELLGHASLAATQVYTHNSIERIKTIYKQAHPKA</sequence>
<feature type="active site" evidence="9">
    <location>
        <position position="242"/>
    </location>
</feature>
<feature type="active site" description="O-(3'-phospho-DNA)-tyrosine intermediate" evidence="9">
    <location>
        <position position="274"/>
    </location>
</feature>
<evidence type="ECO:0000256" key="7">
    <source>
        <dbReference type="ARBA" id="ARBA00023172"/>
    </source>
</evidence>
<organism evidence="12 13">
    <name type="scientific">Pseudopedobacter saltans (strain ATCC 51119 / DSM 12145 / JCM 21818 / CCUG 39354 / LMG 10337 / NBRC 100064 / NCIMB 13643)</name>
    <name type="common">Pedobacter saltans</name>
    <dbReference type="NCBI Taxonomy" id="762903"/>
    <lineage>
        <taxon>Bacteria</taxon>
        <taxon>Pseudomonadati</taxon>
        <taxon>Bacteroidota</taxon>
        <taxon>Sphingobacteriia</taxon>
        <taxon>Sphingobacteriales</taxon>
        <taxon>Sphingobacteriaceae</taxon>
        <taxon>Pseudopedobacter</taxon>
    </lineage>
</organism>
<dbReference type="InterPro" id="IPR010998">
    <property type="entry name" value="Integrase_recombinase_N"/>
</dbReference>
<proteinExistence type="inferred from homology"/>
<keyword evidence="8 9" id="KW-0131">Cell cycle</keyword>
<dbReference type="GO" id="GO:0006313">
    <property type="term" value="P:DNA transposition"/>
    <property type="evidence" value="ECO:0007669"/>
    <property type="project" value="UniProtKB-UniRule"/>
</dbReference>
<evidence type="ECO:0000256" key="8">
    <source>
        <dbReference type="ARBA" id="ARBA00023306"/>
    </source>
</evidence>
<keyword evidence="5 9" id="KW-0229">DNA integration</keyword>
<dbReference type="SUPFAM" id="SSF56349">
    <property type="entry name" value="DNA breaking-rejoining enzymes"/>
    <property type="match status" value="1"/>
</dbReference>
<evidence type="ECO:0000256" key="6">
    <source>
        <dbReference type="ARBA" id="ARBA00023125"/>
    </source>
</evidence>
<name>F0SCI8_PSESL</name>
<dbReference type="GO" id="GO:0007059">
    <property type="term" value="P:chromosome segregation"/>
    <property type="evidence" value="ECO:0007669"/>
    <property type="project" value="UniProtKB-UniRule"/>
</dbReference>
<dbReference type="eggNOG" id="COG4974">
    <property type="taxonomic scope" value="Bacteria"/>
</dbReference>
<keyword evidence="6 9" id="KW-0238">DNA-binding</keyword>
<gene>
    <name evidence="9" type="primary">xerC</name>
    <name evidence="12" type="ordered locus">Pedsa_2273</name>
</gene>
<dbReference type="Pfam" id="PF00589">
    <property type="entry name" value="Phage_integrase"/>
    <property type="match status" value="1"/>
</dbReference>
<evidence type="ECO:0000256" key="5">
    <source>
        <dbReference type="ARBA" id="ARBA00022908"/>
    </source>
</evidence>
<dbReference type="PANTHER" id="PTHR30349">
    <property type="entry name" value="PHAGE INTEGRASE-RELATED"/>
    <property type="match status" value="1"/>
</dbReference>
<dbReference type="PROSITE" id="PS51898">
    <property type="entry name" value="TYR_RECOMBINASE"/>
    <property type="match status" value="1"/>
</dbReference>
<evidence type="ECO:0000259" key="11">
    <source>
        <dbReference type="PROSITE" id="PS51900"/>
    </source>
</evidence>
<evidence type="ECO:0000256" key="9">
    <source>
        <dbReference type="HAMAP-Rule" id="MF_01808"/>
    </source>
</evidence>
<keyword evidence="7 9" id="KW-0233">DNA recombination</keyword>
<comment type="subcellular location">
    <subcellularLocation>
        <location evidence="1 9">Cytoplasm</location>
    </subcellularLocation>
</comment>
<comment type="function">
    <text evidence="9">Site-specific tyrosine recombinase, which acts by catalyzing the cutting and rejoining of the recombining DNA molecules. The XerC-XerD complex is essential to convert dimers of the bacterial chromosome into monomers to permit their segregation at cell division. It also contributes to the segregational stability of plasmids.</text>
</comment>
<feature type="active site" evidence="9">
    <location>
        <position position="239"/>
    </location>
</feature>
<dbReference type="Pfam" id="PF02899">
    <property type="entry name" value="Phage_int_SAM_1"/>
    <property type="match status" value="1"/>
</dbReference>
<dbReference type="Proteomes" id="UP000000310">
    <property type="component" value="Chromosome"/>
</dbReference>
<dbReference type="InterPro" id="IPR050090">
    <property type="entry name" value="Tyrosine_recombinase_XerCD"/>
</dbReference>
<reference evidence="12 13" key="1">
    <citation type="journal article" date="2011" name="Stand. Genomic Sci.">
        <title>Complete genome sequence of the gliding, heparinolytic Pedobacter saltans type strain (113).</title>
        <authorList>
            <person name="Liolios K."/>
            <person name="Sikorski J."/>
            <person name="Lu M."/>
            <person name="Nolan M."/>
            <person name="Lapidus A."/>
            <person name="Lucas S."/>
            <person name="Hammon N."/>
            <person name="Deshpande S."/>
            <person name="Cheng J.F."/>
            <person name="Tapia R."/>
            <person name="Han C."/>
            <person name="Goodwin L."/>
            <person name="Pitluck S."/>
            <person name="Huntemann M."/>
            <person name="Ivanova N."/>
            <person name="Pagani I."/>
            <person name="Mavromatis K."/>
            <person name="Ovchinikova G."/>
            <person name="Pati A."/>
            <person name="Chen A."/>
            <person name="Palaniappan K."/>
            <person name="Land M."/>
            <person name="Hauser L."/>
            <person name="Brambilla E.M."/>
            <person name="Kotsyurbenko O."/>
            <person name="Rohde M."/>
            <person name="Tindall B.J."/>
            <person name="Abt B."/>
            <person name="Goker M."/>
            <person name="Detter J.C."/>
            <person name="Woyke T."/>
            <person name="Bristow J."/>
            <person name="Eisen J.A."/>
            <person name="Markowitz V."/>
            <person name="Hugenholtz P."/>
            <person name="Klenk H.P."/>
            <person name="Kyrpides N.C."/>
        </authorList>
    </citation>
    <scope>NUCLEOTIDE SEQUENCE [LARGE SCALE GENOMIC DNA]</scope>
    <source>
        <strain evidence="13">ATCC 51119 / DSM 12145 / JCM 21818 / LMG 10337 / NBRC 100064 / NCIMB 13643</strain>
    </source>
</reference>
<keyword evidence="3 9" id="KW-0132">Cell division</keyword>
<dbReference type="InterPro" id="IPR004107">
    <property type="entry name" value="Integrase_SAM-like_N"/>
</dbReference>
<comment type="subunit">
    <text evidence="9">Forms a cyclic heterotetrameric complex composed of two molecules of XerC and two molecules of XerD.</text>
</comment>
<dbReference type="HAMAP" id="MF_01808">
    <property type="entry name" value="Recomb_XerC_XerD"/>
    <property type="match status" value="1"/>
</dbReference>
<evidence type="ECO:0000313" key="13">
    <source>
        <dbReference type="Proteomes" id="UP000000310"/>
    </source>
</evidence>
<dbReference type="GO" id="GO:0003677">
    <property type="term" value="F:DNA binding"/>
    <property type="evidence" value="ECO:0007669"/>
    <property type="project" value="UniProtKB-UniRule"/>
</dbReference>
<evidence type="ECO:0000259" key="10">
    <source>
        <dbReference type="PROSITE" id="PS51898"/>
    </source>
</evidence>
<feature type="active site" evidence="9">
    <location>
        <position position="145"/>
    </location>
</feature>
<feature type="domain" description="Tyr recombinase" evidence="10">
    <location>
        <begin position="103"/>
        <end position="287"/>
    </location>
</feature>
<comment type="similarity">
    <text evidence="9">Belongs to the 'phage' integrase family. XerC subfamily.</text>
</comment>
<dbReference type="STRING" id="762903.Pedsa_2273"/>
<dbReference type="EMBL" id="CP002545">
    <property type="protein sequence ID" value="ADY52822.1"/>
    <property type="molecule type" value="Genomic_DNA"/>
</dbReference>
<evidence type="ECO:0000256" key="2">
    <source>
        <dbReference type="ARBA" id="ARBA00022490"/>
    </source>
</evidence>
<keyword evidence="2 9" id="KW-0963">Cytoplasm</keyword>
<dbReference type="OrthoDB" id="9801717at2"/>
<dbReference type="AlphaFoldDB" id="F0SCI8"/>
<keyword evidence="13" id="KW-1185">Reference proteome</keyword>
<evidence type="ECO:0000256" key="4">
    <source>
        <dbReference type="ARBA" id="ARBA00022829"/>
    </source>
</evidence>
<dbReference type="GO" id="GO:0005737">
    <property type="term" value="C:cytoplasm"/>
    <property type="evidence" value="ECO:0007669"/>
    <property type="project" value="UniProtKB-SubCell"/>
</dbReference>
<dbReference type="HOGENOM" id="CLU_027562_9_0_10"/>